<keyword evidence="13" id="KW-1185">Reference proteome</keyword>
<dbReference type="PANTHER" id="PTHR23135">
    <property type="entry name" value="MUR LIGASE FAMILY MEMBER"/>
    <property type="match status" value="1"/>
</dbReference>
<dbReference type="RefSeq" id="WP_091545686.1">
    <property type="nucleotide sequence ID" value="NZ_FMUS01000024.1"/>
</dbReference>
<dbReference type="GO" id="GO:0051301">
    <property type="term" value="P:cell division"/>
    <property type="evidence" value="ECO:0007669"/>
    <property type="project" value="UniProtKB-KW"/>
</dbReference>
<evidence type="ECO:0000256" key="6">
    <source>
        <dbReference type="ARBA" id="ARBA00023306"/>
    </source>
</evidence>
<keyword evidence="6 8" id="KW-0131">Cell cycle</keyword>
<dbReference type="STRING" id="1120976.SAMN03080606_03288"/>
<comment type="similarity">
    <text evidence="2">Belongs to the MurCDEF family. MurE subfamily.</text>
</comment>
<evidence type="ECO:0000256" key="5">
    <source>
        <dbReference type="ARBA" id="ARBA00022984"/>
    </source>
</evidence>
<dbReference type="Pfam" id="PF08245">
    <property type="entry name" value="Mur_ligase_M"/>
    <property type="match status" value="1"/>
</dbReference>
<dbReference type="InterPro" id="IPR036565">
    <property type="entry name" value="Mur-like_cat_sf"/>
</dbReference>
<dbReference type="UniPathway" id="UPA00219"/>
<dbReference type="SUPFAM" id="SSF63418">
    <property type="entry name" value="MurE/MurF N-terminal domain"/>
    <property type="match status" value="1"/>
</dbReference>
<evidence type="ECO:0000256" key="1">
    <source>
        <dbReference type="ARBA" id="ARBA00004752"/>
    </source>
</evidence>
<dbReference type="Proteomes" id="UP000198636">
    <property type="component" value="Unassembled WGS sequence"/>
</dbReference>
<dbReference type="InterPro" id="IPR000713">
    <property type="entry name" value="Mur_ligase_N"/>
</dbReference>
<accession>A0A1G5K7U4</accession>
<sequence length="494" mass="55844">MIIDGIKLSGITSNSKKVREGYGFVALRGEKCDGNAYIDEAIRNGAAIVFTETDIENKEIPVKKVQDARKTLANLCNEFYNYPSEKLKIIGVTGTNGKTTTTNMIYEIIRGNGISVGLIGTLYIKINDRTYESDYTTPLAEDMYAYMSKMVEENVEVLVMEVSSHGLKTERVHGIQYDIAIHTNIERDHINFHKTFEDYIQSKKKLFDNLREGKIGIINIDDGHGLRLLEGNDNIVIVTYGLNTKATITASSLDSDQMMSFNYCLQRGITSLSGVEIEAFEYPITLPLVGKHNIYNALAAITSGLLMDIPIASIAKQVKNFNPIPRRMEIIYDKGYRIIDDFCHNPSSYEAVLETIQSMEYKNLYIVNAIRGSRGIDINKENAEVLRQWAEILKIKTLYITASRDTCGPLDEVTADERDAFIKTFSDSQIPIQYEERLQDAINKALKNLREKDMLLLLGAQGMDKGKPISLSFIEKYPQNHSETNELYNQVYKH</sequence>
<dbReference type="Gene3D" id="3.40.1390.10">
    <property type="entry name" value="MurE/MurF, N-terminal domain"/>
    <property type="match status" value="1"/>
</dbReference>
<protein>
    <submittedName>
        <fullName evidence="12">UDP-N-acetylmuramoylalanyl-D-glutamate--2,6-diaminopimelate ligase</fullName>
    </submittedName>
</protein>
<keyword evidence="3 8" id="KW-0132">Cell division</keyword>
<comment type="pathway">
    <text evidence="1 8">Cell wall biogenesis; peptidoglycan biosynthesis.</text>
</comment>
<evidence type="ECO:0000256" key="8">
    <source>
        <dbReference type="RuleBase" id="RU004135"/>
    </source>
</evidence>
<name>A0A1G5K7U4_9FIRM</name>
<proteinExistence type="inferred from homology"/>
<dbReference type="InterPro" id="IPR013221">
    <property type="entry name" value="Mur_ligase_cen"/>
</dbReference>
<evidence type="ECO:0000256" key="2">
    <source>
        <dbReference type="ARBA" id="ARBA00005898"/>
    </source>
</evidence>
<dbReference type="InterPro" id="IPR035911">
    <property type="entry name" value="MurE/MurF_N"/>
</dbReference>
<feature type="domain" description="Mur ligase central" evidence="11">
    <location>
        <begin position="92"/>
        <end position="302"/>
    </location>
</feature>
<dbReference type="GO" id="GO:0009252">
    <property type="term" value="P:peptidoglycan biosynthetic process"/>
    <property type="evidence" value="ECO:0007669"/>
    <property type="project" value="UniProtKB-UniPathway"/>
</dbReference>
<reference evidence="12 13" key="1">
    <citation type="submission" date="2016-10" db="EMBL/GenBank/DDBJ databases">
        <authorList>
            <person name="de Groot N.N."/>
        </authorList>
    </citation>
    <scope>NUCLEOTIDE SEQUENCE [LARGE SCALE GENOMIC DNA]</scope>
    <source>
        <strain evidence="12 13">DSM 18978</strain>
    </source>
</reference>
<dbReference type="NCBIfam" id="TIGR01085">
    <property type="entry name" value="murE"/>
    <property type="match status" value="1"/>
</dbReference>
<evidence type="ECO:0000256" key="7">
    <source>
        <dbReference type="ARBA" id="ARBA00023316"/>
    </source>
</evidence>
<keyword evidence="12" id="KW-0436">Ligase</keyword>
<evidence type="ECO:0000259" key="9">
    <source>
        <dbReference type="Pfam" id="PF01225"/>
    </source>
</evidence>
<dbReference type="Pfam" id="PF01225">
    <property type="entry name" value="Mur_ligase"/>
    <property type="match status" value="1"/>
</dbReference>
<dbReference type="InterPro" id="IPR004101">
    <property type="entry name" value="Mur_ligase_C"/>
</dbReference>
<dbReference type="InterPro" id="IPR036615">
    <property type="entry name" value="Mur_ligase_C_dom_sf"/>
</dbReference>
<dbReference type="GO" id="GO:0005524">
    <property type="term" value="F:ATP binding"/>
    <property type="evidence" value="ECO:0007669"/>
    <property type="project" value="InterPro"/>
</dbReference>
<evidence type="ECO:0000259" key="11">
    <source>
        <dbReference type="Pfam" id="PF08245"/>
    </source>
</evidence>
<evidence type="ECO:0000259" key="10">
    <source>
        <dbReference type="Pfam" id="PF02875"/>
    </source>
</evidence>
<keyword evidence="5 8" id="KW-0573">Peptidoglycan synthesis</keyword>
<dbReference type="EMBL" id="FMUS01000024">
    <property type="protein sequence ID" value="SCY96597.1"/>
    <property type="molecule type" value="Genomic_DNA"/>
</dbReference>
<dbReference type="SUPFAM" id="SSF53623">
    <property type="entry name" value="MurD-like peptide ligases, catalytic domain"/>
    <property type="match status" value="1"/>
</dbReference>
<dbReference type="GO" id="GO:0008360">
    <property type="term" value="P:regulation of cell shape"/>
    <property type="evidence" value="ECO:0007669"/>
    <property type="project" value="UniProtKB-KW"/>
</dbReference>
<dbReference type="Gene3D" id="3.90.190.20">
    <property type="entry name" value="Mur ligase, C-terminal domain"/>
    <property type="match status" value="1"/>
</dbReference>
<dbReference type="SUPFAM" id="SSF53244">
    <property type="entry name" value="MurD-like peptide ligases, peptide-binding domain"/>
    <property type="match status" value="1"/>
</dbReference>
<dbReference type="Pfam" id="PF02875">
    <property type="entry name" value="Mur_ligase_C"/>
    <property type="match status" value="1"/>
</dbReference>
<dbReference type="GO" id="GO:0005737">
    <property type="term" value="C:cytoplasm"/>
    <property type="evidence" value="ECO:0007669"/>
    <property type="project" value="UniProtKB-SubCell"/>
</dbReference>
<evidence type="ECO:0000256" key="4">
    <source>
        <dbReference type="ARBA" id="ARBA00022960"/>
    </source>
</evidence>
<organism evidence="12 13">
    <name type="scientific">Alkaliphilus peptidifermentans DSM 18978</name>
    <dbReference type="NCBI Taxonomy" id="1120976"/>
    <lineage>
        <taxon>Bacteria</taxon>
        <taxon>Bacillati</taxon>
        <taxon>Bacillota</taxon>
        <taxon>Clostridia</taxon>
        <taxon>Peptostreptococcales</taxon>
        <taxon>Natronincolaceae</taxon>
        <taxon>Alkaliphilus</taxon>
    </lineage>
</organism>
<feature type="domain" description="Mur ligase N-terminal catalytic" evidence="9">
    <location>
        <begin position="8"/>
        <end position="80"/>
    </location>
</feature>
<dbReference type="OrthoDB" id="1706403at2"/>
<feature type="domain" description="Mur ligase C-terminal" evidence="10">
    <location>
        <begin position="326"/>
        <end position="460"/>
    </location>
</feature>
<evidence type="ECO:0000313" key="13">
    <source>
        <dbReference type="Proteomes" id="UP000198636"/>
    </source>
</evidence>
<keyword evidence="7 8" id="KW-0961">Cell wall biogenesis/degradation</keyword>
<dbReference type="PANTHER" id="PTHR23135:SF4">
    <property type="entry name" value="UDP-N-ACETYLMURAMOYL-L-ALANYL-D-GLUTAMATE--2,6-DIAMINOPIMELATE LIGASE MURE HOMOLOG, CHLOROPLASTIC"/>
    <property type="match status" value="1"/>
</dbReference>
<dbReference type="AlphaFoldDB" id="A0A1G5K7U4"/>
<comment type="subcellular location">
    <subcellularLocation>
        <location evidence="8">Cytoplasm</location>
    </subcellularLocation>
</comment>
<keyword evidence="4 8" id="KW-0133">Cell shape</keyword>
<dbReference type="GO" id="GO:0071555">
    <property type="term" value="P:cell wall organization"/>
    <property type="evidence" value="ECO:0007669"/>
    <property type="project" value="UniProtKB-KW"/>
</dbReference>
<evidence type="ECO:0000313" key="12">
    <source>
        <dbReference type="EMBL" id="SCY96597.1"/>
    </source>
</evidence>
<evidence type="ECO:0000256" key="3">
    <source>
        <dbReference type="ARBA" id="ARBA00022618"/>
    </source>
</evidence>
<dbReference type="Gene3D" id="3.40.1190.10">
    <property type="entry name" value="Mur-like, catalytic domain"/>
    <property type="match status" value="1"/>
</dbReference>
<dbReference type="InterPro" id="IPR005761">
    <property type="entry name" value="UDP-N-AcMur-Glu-dNH2Pim_ligase"/>
</dbReference>
<dbReference type="GO" id="GO:0016881">
    <property type="term" value="F:acid-amino acid ligase activity"/>
    <property type="evidence" value="ECO:0007669"/>
    <property type="project" value="InterPro"/>
</dbReference>
<gene>
    <name evidence="12" type="ORF">SAMN03080606_03288</name>
</gene>